<keyword evidence="2" id="KW-0472">Membrane</keyword>
<sequence length="594" mass="66228">MEFSNDGTSIFHRFQAAFVHNGQGQLLYCTGPQKGCVQQHWTSSIIHNLPSQKSRTTIRETKTAPSETVFTNLNGPFQGSKLYEMQRSGSDTTAGFIIDATATSEQHVASTKFDDFFVQLLLDQADFAIRDHERIKCGDTSTASPTDATSEIVSLFDSFLRYQGKDDQWEASGKAYFTERVRHFTSQQAKIELCLPAFPCKSSNTNKVLGKAPDRGEQLALERLHEFVEAIERVYEPGAKMWIISDGHVFSDCIGVDDEDVDVYGEQLKEMNRAVGVSRGNTDRIGFKSLVDLFELNESKSQHKLSSLSKDLNIPSIEHHVETKLTLEAELCRRILMAGCQPQESAVRAKIKSQNPAILALYRGFSRFMLEDLELHPFTLGMTRTQRKKLSPKVAFEMIMRNQAYSNLVELLLPNHVRLSIHAHNNAGPKFGIQLFDPAVVRAVEGLSPDGTPMTSRDLLHIPTPWHNCVVEVEGSPYLLVTKAGIPRQAVSLGAVTGEVSTENAPCFVLRPKKSGPAASNGGNEEKKGKEQEEVVVAHLAQKSVVTPAPVPTQRPRVAAKGKRRFDWVRRLAAFPVIGWLGMIFYHRFVETFI</sequence>
<dbReference type="EMBL" id="JARH01000633">
    <property type="protein sequence ID" value="EXF78484.1"/>
    <property type="molecule type" value="Genomic_DNA"/>
</dbReference>
<dbReference type="KEGG" id="cfj:CFIO01_10075"/>
<dbReference type="PANTHER" id="PTHR37285">
    <property type="entry name" value="SPORE WALL MATURATION PROTEIN DIT1"/>
    <property type="match status" value="1"/>
</dbReference>
<dbReference type="Pfam" id="PF05141">
    <property type="entry name" value="DIT1_PvcA"/>
    <property type="match status" value="1"/>
</dbReference>
<evidence type="ECO:0000313" key="4">
    <source>
        <dbReference type="Proteomes" id="UP000020467"/>
    </source>
</evidence>
<dbReference type="Proteomes" id="UP000020467">
    <property type="component" value="Unassembled WGS sequence"/>
</dbReference>
<organism evidence="3 4">
    <name type="scientific">Colletotrichum fioriniae PJ7</name>
    <dbReference type="NCBI Taxonomy" id="1445577"/>
    <lineage>
        <taxon>Eukaryota</taxon>
        <taxon>Fungi</taxon>
        <taxon>Dikarya</taxon>
        <taxon>Ascomycota</taxon>
        <taxon>Pezizomycotina</taxon>
        <taxon>Sordariomycetes</taxon>
        <taxon>Hypocreomycetidae</taxon>
        <taxon>Glomerellales</taxon>
        <taxon>Glomerellaceae</taxon>
        <taxon>Colletotrichum</taxon>
        <taxon>Colletotrichum acutatum species complex</taxon>
    </lineage>
</organism>
<keyword evidence="4" id="KW-1185">Reference proteome</keyword>
<dbReference type="eggNOG" id="ENOG502QRI9">
    <property type="taxonomic scope" value="Eukaryota"/>
</dbReference>
<dbReference type="AlphaFoldDB" id="A0A010RKT6"/>
<protein>
    <submittedName>
        <fullName evidence="3">Pyoverdine/dityrosine biosynthesis protein</fullName>
    </submittedName>
</protein>
<dbReference type="InterPro" id="IPR007817">
    <property type="entry name" value="Isocyanide_synthase_DIT1"/>
</dbReference>
<proteinExistence type="predicted"/>
<evidence type="ECO:0000256" key="1">
    <source>
        <dbReference type="SAM" id="MobiDB-lite"/>
    </source>
</evidence>
<evidence type="ECO:0000313" key="3">
    <source>
        <dbReference type="EMBL" id="EXF78484.1"/>
    </source>
</evidence>
<name>A0A010RKT6_9PEZI</name>
<reference evidence="3 4" key="1">
    <citation type="submission" date="2014-02" db="EMBL/GenBank/DDBJ databases">
        <title>The genome sequence of Colletotrichum fioriniae PJ7.</title>
        <authorList>
            <person name="Baroncelli R."/>
            <person name="Thon M.R."/>
        </authorList>
    </citation>
    <scope>NUCLEOTIDE SEQUENCE [LARGE SCALE GENOMIC DNA]</scope>
    <source>
        <strain evidence="3 4">PJ7</strain>
    </source>
</reference>
<feature type="transmembrane region" description="Helical" evidence="2">
    <location>
        <begin position="572"/>
        <end position="589"/>
    </location>
</feature>
<keyword evidence="2" id="KW-0812">Transmembrane</keyword>
<keyword evidence="2" id="KW-1133">Transmembrane helix</keyword>
<feature type="region of interest" description="Disordered" evidence="1">
    <location>
        <begin position="511"/>
        <end position="532"/>
    </location>
</feature>
<gene>
    <name evidence="3" type="ORF">CFIO01_10075</name>
</gene>
<dbReference type="PANTHER" id="PTHR37285:SF5">
    <property type="entry name" value="SPORE WALL MATURATION PROTEIN DIT1"/>
    <property type="match status" value="1"/>
</dbReference>
<accession>A0A010RKT6</accession>
<comment type="caution">
    <text evidence="3">The sequence shown here is derived from an EMBL/GenBank/DDBJ whole genome shotgun (WGS) entry which is preliminary data.</text>
</comment>
<evidence type="ECO:0000256" key="2">
    <source>
        <dbReference type="SAM" id="Phobius"/>
    </source>
</evidence>
<dbReference type="HOGENOM" id="CLU_025510_0_0_1"/>
<dbReference type="OrthoDB" id="429813at2759"/>